<evidence type="ECO:0000313" key="2">
    <source>
        <dbReference type="EMBL" id="KAF1918152.1"/>
    </source>
</evidence>
<feature type="signal peptide" evidence="1">
    <location>
        <begin position="1"/>
        <end position="32"/>
    </location>
</feature>
<dbReference type="EMBL" id="ML979134">
    <property type="protein sequence ID" value="KAF1918152.1"/>
    <property type="molecule type" value="Genomic_DNA"/>
</dbReference>
<evidence type="ECO:0000256" key="1">
    <source>
        <dbReference type="SAM" id="SignalP"/>
    </source>
</evidence>
<gene>
    <name evidence="2" type="ORF">BDU57DRAFT_514753</name>
</gene>
<organism evidence="2 3">
    <name type="scientific">Ampelomyces quisqualis</name>
    <name type="common">Powdery mildew agent</name>
    <dbReference type="NCBI Taxonomy" id="50730"/>
    <lineage>
        <taxon>Eukaryota</taxon>
        <taxon>Fungi</taxon>
        <taxon>Dikarya</taxon>
        <taxon>Ascomycota</taxon>
        <taxon>Pezizomycotina</taxon>
        <taxon>Dothideomycetes</taxon>
        <taxon>Pleosporomycetidae</taxon>
        <taxon>Pleosporales</taxon>
        <taxon>Pleosporineae</taxon>
        <taxon>Phaeosphaeriaceae</taxon>
        <taxon>Ampelomyces</taxon>
    </lineage>
</organism>
<sequence>MLGTANHIYCCVLTNSSSCLLVILFGGHSTSGQWTTNTSVSSSAKGAKAAVMFDGIKCDGTAISETHLSVC</sequence>
<proteinExistence type="predicted"/>
<feature type="chain" id="PRO_5025340374" description="Pectate lyase" evidence="1">
    <location>
        <begin position="33"/>
        <end position="71"/>
    </location>
</feature>
<accession>A0A6A5QRZ7</accession>
<dbReference type="AlphaFoldDB" id="A0A6A5QRZ7"/>
<name>A0A6A5QRZ7_AMPQU</name>
<reference evidence="2" key="1">
    <citation type="journal article" date="2020" name="Stud. Mycol.">
        <title>101 Dothideomycetes genomes: a test case for predicting lifestyles and emergence of pathogens.</title>
        <authorList>
            <person name="Haridas S."/>
            <person name="Albert R."/>
            <person name="Binder M."/>
            <person name="Bloem J."/>
            <person name="Labutti K."/>
            <person name="Salamov A."/>
            <person name="Andreopoulos B."/>
            <person name="Baker S."/>
            <person name="Barry K."/>
            <person name="Bills G."/>
            <person name="Bluhm B."/>
            <person name="Cannon C."/>
            <person name="Castanera R."/>
            <person name="Culley D."/>
            <person name="Daum C."/>
            <person name="Ezra D."/>
            <person name="Gonzalez J."/>
            <person name="Henrissat B."/>
            <person name="Kuo A."/>
            <person name="Liang C."/>
            <person name="Lipzen A."/>
            <person name="Lutzoni F."/>
            <person name="Magnuson J."/>
            <person name="Mondo S."/>
            <person name="Nolan M."/>
            <person name="Ohm R."/>
            <person name="Pangilinan J."/>
            <person name="Park H.-J."/>
            <person name="Ramirez L."/>
            <person name="Alfaro M."/>
            <person name="Sun H."/>
            <person name="Tritt A."/>
            <person name="Yoshinaga Y."/>
            <person name="Zwiers L.-H."/>
            <person name="Turgeon B."/>
            <person name="Goodwin S."/>
            <person name="Spatafora J."/>
            <person name="Crous P."/>
            <person name="Grigoriev I."/>
        </authorList>
    </citation>
    <scope>NUCLEOTIDE SEQUENCE</scope>
    <source>
        <strain evidence="2">HMLAC05119</strain>
    </source>
</reference>
<keyword evidence="3" id="KW-1185">Reference proteome</keyword>
<evidence type="ECO:0000313" key="3">
    <source>
        <dbReference type="Proteomes" id="UP000800096"/>
    </source>
</evidence>
<evidence type="ECO:0008006" key="4">
    <source>
        <dbReference type="Google" id="ProtNLM"/>
    </source>
</evidence>
<protein>
    <recommendedName>
        <fullName evidence="4">Pectate lyase</fullName>
    </recommendedName>
</protein>
<dbReference type="Proteomes" id="UP000800096">
    <property type="component" value="Unassembled WGS sequence"/>
</dbReference>
<keyword evidence="1" id="KW-0732">Signal</keyword>